<dbReference type="GO" id="GO:0007200">
    <property type="term" value="P:phospholipase C-activating G protein-coupled receptor signaling pathway"/>
    <property type="evidence" value="ECO:0007669"/>
    <property type="project" value="InterPro"/>
</dbReference>
<dbReference type="Proteomes" id="UP000593574">
    <property type="component" value="Unassembled WGS sequence"/>
</dbReference>
<dbReference type="GO" id="GO:0004143">
    <property type="term" value="F:ATP-dependent diacylglycerol kinase activity"/>
    <property type="evidence" value="ECO:0007669"/>
    <property type="project" value="InterPro"/>
</dbReference>
<evidence type="ECO:0000256" key="5">
    <source>
        <dbReference type="SAM" id="Phobius"/>
    </source>
</evidence>
<keyword evidence="5" id="KW-0812">Transmembrane</keyword>
<keyword evidence="2" id="KW-0547">Nucleotide-binding</keyword>
<proteinExistence type="predicted"/>
<dbReference type="AlphaFoldDB" id="A0A7J9B0C6"/>
<evidence type="ECO:0000313" key="7">
    <source>
        <dbReference type="EMBL" id="MBA0729791.1"/>
    </source>
</evidence>
<evidence type="ECO:0000256" key="4">
    <source>
        <dbReference type="ARBA" id="ARBA00022840"/>
    </source>
</evidence>
<dbReference type="InterPro" id="IPR000756">
    <property type="entry name" value="Diacylglycerol_kin_accessory"/>
</dbReference>
<name>A0A7J9B0C6_9ROSI</name>
<keyword evidence="5" id="KW-1133">Transmembrane helix</keyword>
<dbReference type="PANTHER" id="PTHR11255">
    <property type="entry name" value="DIACYLGLYCEROL KINASE"/>
    <property type="match status" value="1"/>
</dbReference>
<feature type="transmembrane region" description="Helical" evidence="5">
    <location>
        <begin position="48"/>
        <end position="74"/>
    </location>
</feature>
<dbReference type="Pfam" id="PF00609">
    <property type="entry name" value="DAGK_acc"/>
    <property type="match status" value="1"/>
</dbReference>
<accession>A0A7J9B0C6</accession>
<evidence type="ECO:0000256" key="3">
    <source>
        <dbReference type="ARBA" id="ARBA00022777"/>
    </source>
</evidence>
<dbReference type="EMBL" id="JABEZV010439864">
    <property type="protein sequence ID" value="MBA0729791.1"/>
    <property type="molecule type" value="Genomic_DNA"/>
</dbReference>
<sequence length="191" mass="21279">MYMLPGSCMSLMLLLPQKDIPVTEFFMFPYLLSNRALMQSLAVPRGGLLLLFFIPLQSELGCLFYLCVIVKVFYSNERSVLYELKLQECCPACKSENHEETWSMAGPPHTTELPNSASNIFLLCLLNLNSIRSIICLNLPSFSGGLNPWGTPSGRKKNEVNDGLLEVVGFRDAWHGLVLLAPKGHGTRLAQ</sequence>
<evidence type="ECO:0000256" key="2">
    <source>
        <dbReference type="ARBA" id="ARBA00022741"/>
    </source>
</evidence>
<organism evidence="7 8">
    <name type="scientific">Gossypium laxum</name>
    <dbReference type="NCBI Taxonomy" id="34288"/>
    <lineage>
        <taxon>Eukaryota</taxon>
        <taxon>Viridiplantae</taxon>
        <taxon>Streptophyta</taxon>
        <taxon>Embryophyta</taxon>
        <taxon>Tracheophyta</taxon>
        <taxon>Spermatophyta</taxon>
        <taxon>Magnoliopsida</taxon>
        <taxon>eudicotyledons</taxon>
        <taxon>Gunneridae</taxon>
        <taxon>Pentapetalae</taxon>
        <taxon>rosids</taxon>
        <taxon>malvids</taxon>
        <taxon>Malvales</taxon>
        <taxon>Malvaceae</taxon>
        <taxon>Malvoideae</taxon>
        <taxon>Gossypium</taxon>
    </lineage>
</organism>
<evidence type="ECO:0000256" key="1">
    <source>
        <dbReference type="ARBA" id="ARBA00022679"/>
    </source>
</evidence>
<protein>
    <recommendedName>
        <fullName evidence="6">Diacylglycerol kinase accessory domain-containing protein</fullName>
    </recommendedName>
</protein>
<evidence type="ECO:0000259" key="6">
    <source>
        <dbReference type="Pfam" id="PF00609"/>
    </source>
</evidence>
<reference evidence="7 8" key="1">
    <citation type="journal article" date="2019" name="Genome Biol. Evol.">
        <title>Insights into the evolution of the New World diploid cottons (Gossypium, subgenus Houzingenia) based on genome sequencing.</title>
        <authorList>
            <person name="Grover C.E."/>
            <person name="Arick M.A. 2nd"/>
            <person name="Thrash A."/>
            <person name="Conover J.L."/>
            <person name="Sanders W.S."/>
            <person name="Peterson D.G."/>
            <person name="Frelichowski J.E."/>
            <person name="Scheffler J.A."/>
            <person name="Scheffler B.E."/>
            <person name="Wendel J.F."/>
        </authorList>
    </citation>
    <scope>NUCLEOTIDE SEQUENCE [LARGE SCALE GENOMIC DNA]</scope>
    <source>
        <strain evidence="7">4</strain>
        <tissue evidence="7">Leaf</tissue>
    </source>
</reference>
<comment type="caution">
    <text evidence="7">The sequence shown here is derived from an EMBL/GenBank/DDBJ whole genome shotgun (WGS) entry which is preliminary data.</text>
</comment>
<feature type="non-terminal residue" evidence="7">
    <location>
        <position position="1"/>
    </location>
</feature>
<keyword evidence="4" id="KW-0067">ATP-binding</keyword>
<keyword evidence="8" id="KW-1185">Reference proteome</keyword>
<feature type="domain" description="Diacylglycerol kinase accessory" evidence="6">
    <location>
        <begin position="129"/>
        <end position="191"/>
    </location>
</feature>
<dbReference type="InterPro" id="IPR037607">
    <property type="entry name" value="DGK"/>
</dbReference>
<dbReference type="GO" id="GO:0016020">
    <property type="term" value="C:membrane"/>
    <property type="evidence" value="ECO:0007669"/>
    <property type="project" value="TreeGrafter"/>
</dbReference>
<evidence type="ECO:0000313" key="8">
    <source>
        <dbReference type="Proteomes" id="UP000593574"/>
    </source>
</evidence>
<gene>
    <name evidence="7" type="ORF">Golax_022681</name>
</gene>
<keyword evidence="1" id="KW-0808">Transferase</keyword>
<dbReference type="PANTHER" id="PTHR11255:SF98">
    <property type="entry name" value="DIACYLGLYCEROL KINASE 5"/>
    <property type="match status" value="1"/>
</dbReference>
<keyword evidence="5" id="KW-0472">Membrane</keyword>
<dbReference type="GO" id="GO:0005524">
    <property type="term" value="F:ATP binding"/>
    <property type="evidence" value="ECO:0007669"/>
    <property type="project" value="UniProtKB-KW"/>
</dbReference>
<keyword evidence="3" id="KW-0418">Kinase</keyword>